<feature type="domain" description="F-box" evidence="1">
    <location>
        <begin position="1"/>
        <end position="49"/>
    </location>
</feature>
<dbReference type="SUPFAM" id="SSF48403">
    <property type="entry name" value="Ankyrin repeat"/>
    <property type="match status" value="1"/>
</dbReference>
<dbReference type="InterPro" id="IPR036770">
    <property type="entry name" value="Ankyrin_rpt-contain_sf"/>
</dbReference>
<accession>A0A3N4JA60</accession>
<evidence type="ECO:0000313" key="2">
    <source>
        <dbReference type="EMBL" id="RPA93340.1"/>
    </source>
</evidence>
<keyword evidence="3" id="KW-1185">Reference proteome</keyword>
<protein>
    <recommendedName>
        <fullName evidence="1">F-box domain-containing protein</fullName>
    </recommendedName>
</protein>
<evidence type="ECO:0000259" key="1">
    <source>
        <dbReference type="PROSITE" id="PS50181"/>
    </source>
</evidence>
<sequence length="179" mass="19962">MSLLSLPNELILQISHFQSLPDTNYLLRTNRRLATLLTDTLTTKLFASRSENHGKRALYSAAERVDNARVEYLLHRGIRDFTDRSQLLNDAVLTQSTCVVGVLIDNGVEAENSSVLCMTPLCVPALQRNTEVVKFLLGHKEVGVNTQDCQGGLLSTSPLHVGTRTWRRCFCTSTTQTRT</sequence>
<dbReference type="InterPro" id="IPR001810">
    <property type="entry name" value="F-box_dom"/>
</dbReference>
<evidence type="ECO:0000313" key="3">
    <source>
        <dbReference type="Proteomes" id="UP000276215"/>
    </source>
</evidence>
<dbReference type="PROSITE" id="PS50181">
    <property type="entry name" value="FBOX"/>
    <property type="match status" value="1"/>
</dbReference>
<organism evidence="2 3">
    <name type="scientific">Choiromyces venosus 120613-1</name>
    <dbReference type="NCBI Taxonomy" id="1336337"/>
    <lineage>
        <taxon>Eukaryota</taxon>
        <taxon>Fungi</taxon>
        <taxon>Dikarya</taxon>
        <taxon>Ascomycota</taxon>
        <taxon>Pezizomycotina</taxon>
        <taxon>Pezizomycetes</taxon>
        <taxon>Pezizales</taxon>
        <taxon>Tuberaceae</taxon>
        <taxon>Choiromyces</taxon>
    </lineage>
</organism>
<dbReference type="Gene3D" id="1.25.40.20">
    <property type="entry name" value="Ankyrin repeat-containing domain"/>
    <property type="match status" value="1"/>
</dbReference>
<dbReference type="EMBL" id="ML120455">
    <property type="protein sequence ID" value="RPA93340.1"/>
    <property type="molecule type" value="Genomic_DNA"/>
</dbReference>
<proteinExistence type="predicted"/>
<gene>
    <name evidence="2" type="ORF">L873DRAFT_1816128</name>
</gene>
<dbReference type="AlphaFoldDB" id="A0A3N4JA60"/>
<reference evidence="2 3" key="1">
    <citation type="journal article" date="2018" name="Nat. Ecol. Evol.">
        <title>Pezizomycetes genomes reveal the molecular basis of ectomycorrhizal truffle lifestyle.</title>
        <authorList>
            <person name="Murat C."/>
            <person name="Payen T."/>
            <person name="Noel B."/>
            <person name="Kuo A."/>
            <person name="Morin E."/>
            <person name="Chen J."/>
            <person name="Kohler A."/>
            <person name="Krizsan K."/>
            <person name="Balestrini R."/>
            <person name="Da Silva C."/>
            <person name="Montanini B."/>
            <person name="Hainaut M."/>
            <person name="Levati E."/>
            <person name="Barry K.W."/>
            <person name="Belfiori B."/>
            <person name="Cichocki N."/>
            <person name="Clum A."/>
            <person name="Dockter R.B."/>
            <person name="Fauchery L."/>
            <person name="Guy J."/>
            <person name="Iotti M."/>
            <person name="Le Tacon F."/>
            <person name="Lindquist E.A."/>
            <person name="Lipzen A."/>
            <person name="Malagnac F."/>
            <person name="Mello A."/>
            <person name="Molinier V."/>
            <person name="Miyauchi S."/>
            <person name="Poulain J."/>
            <person name="Riccioni C."/>
            <person name="Rubini A."/>
            <person name="Sitrit Y."/>
            <person name="Splivallo R."/>
            <person name="Traeger S."/>
            <person name="Wang M."/>
            <person name="Zifcakova L."/>
            <person name="Wipf D."/>
            <person name="Zambonelli A."/>
            <person name="Paolocci F."/>
            <person name="Nowrousian M."/>
            <person name="Ottonello S."/>
            <person name="Baldrian P."/>
            <person name="Spatafora J.W."/>
            <person name="Henrissat B."/>
            <person name="Nagy L.G."/>
            <person name="Aury J.M."/>
            <person name="Wincker P."/>
            <person name="Grigoriev I.V."/>
            <person name="Bonfante P."/>
            <person name="Martin F.M."/>
        </authorList>
    </citation>
    <scope>NUCLEOTIDE SEQUENCE [LARGE SCALE GENOMIC DNA]</scope>
    <source>
        <strain evidence="2 3">120613-1</strain>
    </source>
</reference>
<dbReference type="Proteomes" id="UP000276215">
    <property type="component" value="Unassembled WGS sequence"/>
</dbReference>
<name>A0A3N4JA60_9PEZI</name>